<feature type="compositionally biased region" description="Low complexity" evidence="1">
    <location>
        <begin position="57"/>
        <end position="72"/>
    </location>
</feature>
<proteinExistence type="predicted"/>
<evidence type="ECO:0000256" key="1">
    <source>
        <dbReference type="SAM" id="MobiDB-lite"/>
    </source>
</evidence>
<dbReference type="EMBL" id="JAWZYT010000288">
    <property type="protein sequence ID" value="KAK4325300.1"/>
    <property type="molecule type" value="Genomic_DNA"/>
</dbReference>
<comment type="caution">
    <text evidence="2">The sequence shown here is derived from an EMBL/GenBank/DDBJ whole genome shotgun (WGS) entry which is preliminary data.</text>
</comment>
<dbReference type="AlphaFoldDB" id="A0AAE1QFJ8"/>
<protein>
    <submittedName>
        <fullName evidence="2">Uncharacterized protein</fullName>
    </submittedName>
</protein>
<name>A0AAE1QFJ8_9EUCA</name>
<organism evidence="2 3">
    <name type="scientific">Petrolisthes manimaculis</name>
    <dbReference type="NCBI Taxonomy" id="1843537"/>
    <lineage>
        <taxon>Eukaryota</taxon>
        <taxon>Metazoa</taxon>
        <taxon>Ecdysozoa</taxon>
        <taxon>Arthropoda</taxon>
        <taxon>Crustacea</taxon>
        <taxon>Multicrustacea</taxon>
        <taxon>Malacostraca</taxon>
        <taxon>Eumalacostraca</taxon>
        <taxon>Eucarida</taxon>
        <taxon>Decapoda</taxon>
        <taxon>Pleocyemata</taxon>
        <taxon>Anomura</taxon>
        <taxon>Galatheoidea</taxon>
        <taxon>Porcellanidae</taxon>
        <taxon>Petrolisthes</taxon>
    </lineage>
</organism>
<evidence type="ECO:0000313" key="3">
    <source>
        <dbReference type="Proteomes" id="UP001292094"/>
    </source>
</evidence>
<sequence length="105" mass="11301">MTVSGAHRLNQVFYPAVLAGVLAPVCLSRLSPPHLTPLVPSTPTIICLPHISPPHSYPQSSVSPSPTTPTHLSSKHLRLSPPHPPTPSFQFILFPLRSIYIVASV</sequence>
<keyword evidence="3" id="KW-1185">Reference proteome</keyword>
<dbReference type="Proteomes" id="UP001292094">
    <property type="component" value="Unassembled WGS sequence"/>
</dbReference>
<accession>A0AAE1QFJ8</accession>
<feature type="region of interest" description="Disordered" evidence="1">
    <location>
        <begin position="55"/>
        <end position="82"/>
    </location>
</feature>
<reference evidence="2" key="1">
    <citation type="submission" date="2023-11" db="EMBL/GenBank/DDBJ databases">
        <title>Genome assemblies of two species of porcelain crab, Petrolisthes cinctipes and Petrolisthes manimaculis (Anomura: Porcellanidae).</title>
        <authorList>
            <person name="Angst P."/>
        </authorList>
    </citation>
    <scope>NUCLEOTIDE SEQUENCE</scope>
    <source>
        <strain evidence="2">PB745_02</strain>
        <tissue evidence="2">Gill</tissue>
    </source>
</reference>
<gene>
    <name evidence="2" type="ORF">Pmani_004113</name>
</gene>
<evidence type="ECO:0000313" key="2">
    <source>
        <dbReference type="EMBL" id="KAK4325300.1"/>
    </source>
</evidence>